<dbReference type="InterPro" id="IPR037481">
    <property type="entry name" value="LacX"/>
</dbReference>
<name>A0A1I4TFR4_9RHOB</name>
<protein>
    <submittedName>
        <fullName evidence="1">Galactose mutarotase</fullName>
    </submittedName>
</protein>
<accession>A0A1I4TFR4</accession>
<dbReference type="Proteomes" id="UP000199144">
    <property type="component" value="Unassembled WGS sequence"/>
</dbReference>
<dbReference type="InterPro" id="IPR014718">
    <property type="entry name" value="GH-type_carb-bd"/>
</dbReference>
<dbReference type="EMBL" id="FOTQ01000016">
    <property type="protein sequence ID" value="SFM75529.1"/>
    <property type="molecule type" value="Genomic_DNA"/>
</dbReference>
<dbReference type="Gene3D" id="2.70.98.10">
    <property type="match status" value="1"/>
</dbReference>
<proteinExistence type="predicted"/>
<dbReference type="GO" id="GO:0016853">
    <property type="term" value="F:isomerase activity"/>
    <property type="evidence" value="ECO:0007669"/>
    <property type="project" value="InterPro"/>
</dbReference>
<reference evidence="1 2" key="1">
    <citation type="submission" date="2016-10" db="EMBL/GenBank/DDBJ databases">
        <authorList>
            <person name="de Groot N.N."/>
        </authorList>
    </citation>
    <scope>NUCLEOTIDE SEQUENCE [LARGE SCALE GENOMIC DNA]</scope>
    <source>
        <strain evidence="1 2">DSM 15283</strain>
    </source>
</reference>
<dbReference type="OrthoDB" id="9795355at2"/>
<dbReference type="STRING" id="254406.SAMN04488042_11615"/>
<gene>
    <name evidence="1" type="ORF">SAMN04488042_11615</name>
</gene>
<dbReference type="InterPro" id="IPR011013">
    <property type="entry name" value="Gal_mutarotase_sf_dom"/>
</dbReference>
<evidence type="ECO:0000313" key="1">
    <source>
        <dbReference type="EMBL" id="SFM75529.1"/>
    </source>
</evidence>
<dbReference type="Pfam" id="PF01263">
    <property type="entry name" value="Aldose_epim"/>
    <property type="match status" value="1"/>
</dbReference>
<dbReference type="SUPFAM" id="SSF74650">
    <property type="entry name" value="Galactose mutarotase-like"/>
    <property type="match status" value="1"/>
</dbReference>
<organism evidence="1 2">
    <name type="scientific">Shimia aestuarii</name>
    <dbReference type="NCBI Taxonomy" id="254406"/>
    <lineage>
        <taxon>Bacteria</taxon>
        <taxon>Pseudomonadati</taxon>
        <taxon>Pseudomonadota</taxon>
        <taxon>Alphaproteobacteria</taxon>
        <taxon>Rhodobacterales</taxon>
        <taxon>Roseobacteraceae</taxon>
    </lineage>
</organism>
<sequence>MTTDHVTISNDRLTLGVAPLGAEMQYLRTNDGDDLLWHGDPAFWSGRAPVLFPIVGRAVDDVIAVGNHRATMPQHGFARRSHFDLVESTATKCHHVLRASDGTRESYPFDFALHLTHELSGNTIGVTARIENLSNRPMPFGFGFHPAFLWPLPGAADKPHHVQLAAGGSPRRQPLHDDGLLDADLVPGPFENGQLELAEQLFSDGALVFPNGADSLRYGPADGPWLDFTFHNLPDLALWKPAGAPFLCIEPWHGTASRVGDGPEIGERPNSTTLSPGANKTFGYSLSVTV</sequence>
<dbReference type="CDD" id="cd09024">
    <property type="entry name" value="Aldose_epim_lacX"/>
    <property type="match status" value="1"/>
</dbReference>
<dbReference type="AlphaFoldDB" id="A0A1I4TFR4"/>
<dbReference type="InterPro" id="IPR008183">
    <property type="entry name" value="Aldose_1/G6P_1-epimerase"/>
</dbReference>
<dbReference type="GO" id="GO:0005975">
    <property type="term" value="P:carbohydrate metabolic process"/>
    <property type="evidence" value="ECO:0007669"/>
    <property type="project" value="InterPro"/>
</dbReference>
<dbReference type="GO" id="GO:0030246">
    <property type="term" value="F:carbohydrate binding"/>
    <property type="evidence" value="ECO:0007669"/>
    <property type="project" value="InterPro"/>
</dbReference>
<keyword evidence="2" id="KW-1185">Reference proteome</keyword>
<evidence type="ECO:0000313" key="2">
    <source>
        <dbReference type="Proteomes" id="UP000199144"/>
    </source>
</evidence>
<dbReference type="RefSeq" id="WP_093096998.1">
    <property type="nucleotide sequence ID" value="NZ_FOTQ01000016.1"/>
</dbReference>